<comment type="caution">
    <text evidence="1">The sequence shown here is derived from an EMBL/GenBank/DDBJ whole genome shotgun (WGS) entry which is preliminary data.</text>
</comment>
<keyword evidence="2" id="KW-1185">Reference proteome</keyword>
<accession>A0A8T2RZW0</accession>
<name>A0A8T2RZW0_CERRI</name>
<sequence length="366" mass="41243">MITFLEALTPCEPGENNTTPTSEGCTNDLVPSKNNQQSWSCDALPQKWLSLSSPWSATCPSVHLAMPLFPQNIISLCKNPFGSGSQSLGDWSSAHSRCAVHLDSRTYLTKFQDLITSSFARATSSTHGPNDANQITPLIPITQLQFNENVLDHLIQRQHPSSGIQFTQTHLTYLPIICSFNSACPNGAGQVSSNHADSSSTTHMECLLTFIYVRYVLVTKSNSLDYRFQQILIEKEKRMLNTQYNFVNNCRCPPTHSSPECRRQEVIRKIFICVTRRYFSLILVIDTDDRAQDNQFRVFDPGIFFLPIFCMLQFSVWGGEQATLQTFECRQSANGVNNSQCKSKCFFLQSKADANHHTVCSLERLK</sequence>
<evidence type="ECO:0000313" key="1">
    <source>
        <dbReference type="EMBL" id="KAH7301822.1"/>
    </source>
</evidence>
<organism evidence="1 2">
    <name type="scientific">Ceratopteris richardii</name>
    <name type="common">Triangle waterfern</name>
    <dbReference type="NCBI Taxonomy" id="49495"/>
    <lineage>
        <taxon>Eukaryota</taxon>
        <taxon>Viridiplantae</taxon>
        <taxon>Streptophyta</taxon>
        <taxon>Embryophyta</taxon>
        <taxon>Tracheophyta</taxon>
        <taxon>Polypodiopsida</taxon>
        <taxon>Polypodiidae</taxon>
        <taxon>Polypodiales</taxon>
        <taxon>Pteridineae</taxon>
        <taxon>Pteridaceae</taxon>
        <taxon>Parkerioideae</taxon>
        <taxon>Ceratopteris</taxon>
    </lineage>
</organism>
<evidence type="ECO:0000313" key="2">
    <source>
        <dbReference type="Proteomes" id="UP000825935"/>
    </source>
</evidence>
<gene>
    <name evidence="1" type="ORF">KP509_23G044900</name>
</gene>
<proteinExistence type="predicted"/>
<dbReference type="EMBL" id="CM035428">
    <property type="protein sequence ID" value="KAH7301822.1"/>
    <property type="molecule type" value="Genomic_DNA"/>
</dbReference>
<reference evidence="1 2" key="1">
    <citation type="submission" date="2021-08" db="EMBL/GenBank/DDBJ databases">
        <title>WGS assembly of Ceratopteris richardii.</title>
        <authorList>
            <person name="Marchant D.B."/>
            <person name="Chen G."/>
            <person name="Jenkins J."/>
            <person name="Shu S."/>
            <person name="Leebens-Mack J."/>
            <person name="Grimwood J."/>
            <person name="Schmutz J."/>
            <person name="Soltis P."/>
            <person name="Soltis D."/>
            <person name="Chen Z.-H."/>
        </authorList>
    </citation>
    <scope>NUCLEOTIDE SEQUENCE [LARGE SCALE GENOMIC DNA]</scope>
    <source>
        <strain evidence="1">Whitten #5841</strain>
        <tissue evidence="1">Leaf</tissue>
    </source>
</reference>
<dbReference type="AlphaFoldDB" id="A0A8T2RZW0"/>
<dbReference type="Proteomes" id="UP000825935">
    <property type="component" value="Chromosome 23"/>
</dbReference>
<protein>
    <submittedName>
        <fullName evidence="1">Uncharacterized protein</fullName>
    </submittedName>
</protein>